<evidence type="ECO:0000313" key="2">
    <source>
        <dbReference type="EMBL" id="KAJ6262366.1"/>
    </source>
</evidence>
<gene>
    <name evidence="2" type="ORF">Dda_3174</name>
</gene>
<dbReference type="Proteomes" id="UP001221413">
    <property type="component" value="Unassembled WGS sequence"/>
</dbReference>
<organism evidence="2 3">
    <name type="scientific">Drechslerella dactyloides</name>
    <name type="common">Nematode-trapping fungus</name>
    <name type="synonym">Arthrobotrys dactyloides</name>
    <dbReference type="NCBI Taxonomy" id="74499"/>
    <lineage>
        <taxon>Eukaryota</taxon>
        <taxon>Fungi</taxon>
        <taxon>Dikarya</taxon>
        <taxon>Ascomycota</taxon>
        <taxon>Pezizomycotina</taxon>
        <taxon>Orbiliomycetes</taxon>
        <taxon>Orbiliales</taxon>
        <taxon>Orbiliaceae</taxon>
        <taxon>Drechslerella</taxon>
    </lineage>
</organism>
<proteinExistence type="predicted"/>
<reference evidence="2" key="1">
    <citation type="submission" date="2023-01" db="EMBL/GenBank/DDBJ databases">
        <title>The chitinases involved in constricting ring structure development in the nematode-trapping fungus Drechslerella dactyloides.</title>
        <authorList>
            <person name="Wang R."/>
            <person name="Zhang L."/>
            <person name="Tang P."/>
            <person name="Li S."/>
            <person name="Liang L."/>
        </authorList>
    </citation>
    <scope>NUCLEOTIDE SEQUENCE</scope>
    <source>
        <strain evidence="2">YMF1.00031</strain>
    </source>
</reference>
<accession>A0AAD6J5A3</accession>
<name>A0AAD6J5A3_DREDA</name>
<feature type="region of interest" description="Disordered" evidence="1">
    <location>
        <begin position="53"/>
        <end position="75"/>
    </location>
</feature>
<sequence length="104" mass="11480">MQERHLAIIRLALSNRSSLSGPKKAGRSDATSHPRQQLQVVWQGRDNLIKTTIEYDGPRTSGGIPRSIEKVGRKPNREESKVDVFGLVEEVDAKGGALDFDKLA</sequence>
<evidence type="ECO:0000256" key="1">
    <source>
        <dbReference type="SAM" id="MobiDB-lite"/>
    </source>
</evidence>
<dbReference type="EMBL" id="JAQGDS010000003">
    <property type="protein sequence ID" value="KAJ6262366.1"/>
    <property type="molecule type" value="Genomic_DNA"/>
</dbReference>
<keyword evidence="3" id="KW-1185">Reference proteome</keyword>
<protein>
    <submittedName>
        <fullName evidence="2">Uncharacterized protein</fullName>
    </submittedName>
</protein>
<evidence type="ECO:0000313" key="3">
    <source>
        <dbReference type="Proteomes" id="UP001221413"/>
    </source>
</evidence>
<dbReference type="AlphaFoldDB" id="A0AAD6J5A3"/>
<comment type="caution">
    <text evidence="2">The sequence shown here is derived from an EMBL/GenBank/DDBJ whole genome shotgun (WGS) entry which is preliminary data.</text>
</comment>